<feature type="transmembrane region" description="Helical" evidence="1">
    <location>
        <begin position="79"/>
        <end position="107"/>
    </location>
</feature>
<comment type="caution">
    <text evidence="3">The sequence shown here is derived from an EMBL/GenBank/DDBJ whole genome shotgun (WGS) entry which is preliminary data.</text>
</comment>
<feature type="transmembrane region" description="Helical" evidence="1">
    <location>
        <begin position="38"/>
        <end position="59"/>
    </location>
</feature>
<organism evidence="3 4">
    <name type="scientific">Vreelandella malpeensis</name>
    <dbReference type="NCBI Taxonomy" id="1172368"/>
    <lineage>
        <taxon>Bacteria</taxon>
        <taxon>Pseudomonadati</taxon>
        <taxon>Pseudomonadota</taxon>
        <taxon>Gammaproteobacteria</taxon>
        <taxon>Oceanospirillales</taxon>
        <taxon>Halomonadaceae</taxon>
        <taxon>Vreelandella</taxon>
    </lineage>
</organism>
<accession>A0ABS8DPX3</accession>
<sequence length="150" mass="15769">MLNRDIVDIFTGLALAVFGLVIALYASSHYQLGTLQRMGPGMVPMGIGAITALLGALLAGGGALRPRVALSGIEWRPLLAILGGILTFAIAVPRVGLAPAIATMTLVTSLADRQLRLKTVALLIVFLVLAAIVIFRLALGMNIPIVRWAF</sequence>
<evidence type="ECO:0000259" key="2">
    <source>
        <dbReference type="Pfam" id="PF07331"/>
    </source>
</evidence>
<name>A0ABS8DPX3_9GAMM</name>
<evidence type="ECO:0000256" key="1">
    <source>
        <dbReference type="SAM" id="Phobius"/>
    </source>
</evidence>
<feature type="transmembrane region" description="Helical" evidence="1">
    <location>
        <begin position="6"/>
        <end position="26"/>
    </location>
</feature>
<gene>
    <name evidence="3" type="ORF">GEV37_02140</name>
</gene>
<keyword evidence="4" id="KW-1185">Reference proteome</keyword>
<keyword evidence="1" id="KW-0472">Membrane</keyword>
<feature type="domain" description="DUF1468" evidence="2">
    <location>
        <begin position="11"/>
        <end position="144"/>
    </location>
</feature>
<protein>
    <submittedName>
        <fullName evidence="3">Tripartite tricarboxylate transporter TctB family protein</fullName>
    </submittedName>
</protein>
<dbReference type="Pfam" id="PF07331">
    <property type="entry name" value="TctB"/>
    <property type="match status" value="1"/>
</dbReference>
<evidence type="ECO:0000313" key="4">
    <source>
        <dbReference type="Proteomes" id="UP001319882"/>
    </source>
</evidence>
<feature type="transmembrane region" description="Helical" evidence="1">
    <location>
        <begin position="119"/>
        <end position="139"/>
    </location>
</feature>
<keyword evidence="1" id="KW-0812">Transmembrane</keyword>
<reference evidence="3 4" key="1">
    <citation type="journal article" date="2021" name="Sci. Rep.">
        <title>Genome analysis of a halophilic bacterium Halomonas malpeensis YU-PRIM-29(T) reveals its exopolysaccharide and pigment producing capabilities.</title>
        <authorList>
            <person name="Athmika"/>
            <person name="Ghate S.D."/>
            <person name="Arun A.B."/>
            <person name="Rao S.S."/>
            <person name="Kumar S.T.A."/>
            <person name="Kandiyil M.K."/>
            <person name="Saptami K."/>
            <person name="Rekha P.D."/>
        </authorList>
    </citation>
    <scope>NUCLEOTIDE SEQUENCE [LARGE SCALE GENOMIC DNA]</scope>
    <source>
        <strain evidence="4">prim 29</strain>
    </source>
</reference>
<dbReference type="RefSeq" id="WP_227388528.1">
    <property type="nucleotide sequence ID" value="NZ_JBHSCJ010000003.1"/>
</dbReference>
<dbReference type="InterPro" id="IPR009936">
    <property type="entry name" value="DUF1468"/>
</dbReference>
<evidence type="ECO:0000313" key="3">
    <source>
        <dbReference type="EMBL" id="MCB8887930.1"/>
    </source>
</evidence>
<dbReference type="Proteomes" id="UP001319882">
    <property type="component" value="Unassembled WGS sequence"/>
</dbReference>
<keyword evidence="1" id="KW-1133">Transmembrane helix</keyword>
<proteinExistence type="predicted"/>
<dbReference type="EMBL" id="WHVL01000001">
    <property type="protein sequence ID" value="MCB8887930.1"/>
    <property type="molecule type" value="Genomic_DNA"/>
</dbReference>